<organism evidence="2 3">
    <name type="scientific">Rubellimicrobium rubrum</name>
    <dbReference type="NCBI Taxonomy" id="2585369"/>
    <lineage>
        <taxon>Bacteria</taxon>
        <taxon>Pseudomonadati</taxon>
        <taxon>Pseudomonadota</taxon>
        <taxon>Alphaproteobacteria</taxon>
        <taxon>Rhodobacterales</taxon>
        <taxon>Roseobacteraceae</taxon>
        <taxon>Rubellimicrobium</taxon>
    </lineage>
</organism>
<dbReference type="EMBL" id="VDFU01000009">
    <property type="protein sequence ID" value="TNC49794.1"/>
    <property type="molecule type" value="Genomic_DNA"/>
</dbReference>
<accession>A0A5C4MV11</accession>
<evidence type="ECO:0000256" key="1">
    <source>
        <dbReference type="SAM" id="SignalP"/>
    </source>
</evidence>
<keyword evidence="1" id="KW-0732">Signal</keyword>
<gene>
    <name evidence="2" type="ORF">FHG66_09770</name>
</gene>
<dbReference type="RefSeq" id="WP_139076570.1">
    <property type="nucleotide sequence ID" value="NZ_VDFU01000009.1"/>
</dbReference>
<evidence type="ECO:0000313" key="2">
    <source>
        <dbReference type="EMBL" id="TNC49794.1"/>
    </source>
</evidence>
<name>A0A5C4MV11_9RHOB</name>
<feature type="signal peptide" evidence="1">
    <location>
        <begin position="1"/>
        <end position="23"/>
    </location>
</feature>
<comment type="caution">
    <text evidence="2">The sequence shown here is derived from an EMBL/GenBank/DDBJ whole genome shotgun (WGS) entry which is preliminary data.</text>
</comment>
<proteinExistence type="predicted"/>
<sequence>MTRLAAFASALTLAALSAFPAAAQTYSVRFQNSSGATVYRIYSSPTHNSSWEQDLLGASVLYPGQGLDVIIHNVANCHYDVLIEWETGYQQTDTFDLCAYNQYTIH</sequence>
<reference evidence="2 3" key="1">
    <citation type="submission" date="2019-06" db="EMBL/GenBank/DDBJ databases">
        <title>YIM 131921 draft genome.</title>
        <authorList>
            <person name="Jiang L."/>
        </authorList>
    </citation>
    <scope>NUCLEOTIDE SEQUENCE [LARGE SCALE GENOMIC DNA]</scope>
    <source>
        <strain evidence="2 3">YIM 131921</strain>
    </source>
</reference>
<evidence type="ECO:0008006" key="4">
    <source>
        <dbReference type="Google" id="ProtNLM"/>
    </source>
</evidence>
<keyword evidence="3" id="KW-1185">Reference proteome</keyword>
<feature type="chain" id="PRO_5022729473" description="Argininosuccinate lyase" evidence="1">
    <location>
        <begin position="24"/>
        <end position="106"/>
    </location>
</feature>
<evidence type="ECO:0000313" key="3">
    <source>
        <dbReference type="Proteomes" id="UP000305887"/>
    </source>
</evidence>
<dbReference type="AlphaFoldDB" id="A0A5C4MV11"/>
<dbReference type="OrthoDB" id="4736977at2"/>
<protein>
    <recommendedName>
        <fullName evidence="4">Argininosuccinate lyase</fullName>
    </recommendedName>
</protein>
<dbReference type="Proteomes" id="UP000305887">
    <property type="component" value="Unassembled WGS sequence"/>
</dbReference>